<dbReference type="AlphaFoldDB" id="A0A316UHA5"/>
<dbReference type="OrthoDB" id="10259545at2759"/>
<feature type="domain" description="Tryptophan synthase beta chain-like PALP" evidence="19">
    <location>
        <begin position="58"/>
        <end position="356"/>
    </location>
</feature>
<evidence type="ECO:0000256" key="15">
    <source>
        <dbReference type="ARBA" id="ARBA00072087"/>
    </source>
</evidence>
<evidence type="ECO:0000256" key="2">
    <source>
        <dbReference type="ARBA" id="ARBA00004173"/>
    </source>
</evidence>
<comment type="cofactor">
    <cofactor evidence="1">
        <name>pyridoxal 5'-phosphate</name>
        <dbReference type="ChEBI" id="CHEBI:597326"/>
    </cofactor>
</comment>
<evidence type="ECO:0000313" key="21">
    <source>
        <dbReference type="Proteomes" id="UP000245942"/>
    </source>
</evidence>
<evidence type="ECO:0000256" key="18">
    <source>
        <dbReference type="ARBA" id="ARBA00081847"/>
    </source>
</evidence>
<dbReference type="PROSITE" id="PS00901">
    <property type="entry name" value="CYS_SYNTHASE"/>
    <property type="match status" value="1"/>
</dbReference>
<comment type="catalytic activity">
    <reaction evidence="13">
        <text>O-succinyl-L-serine + hydrogen sulfide = L-cysteine + succinate</text>
        <dbReference type="Rhea" id="RHEA:53816"/>
        <dbReference type="ChEBI" id="CHEBI:29919"/>
        <dbReference type="ChEBI" id="CHEBI:30031"/>
        <dbReference type="ChEBI" id="CHEBI:35235"/>
        <dbReference type="ChEBI" id="CHEBI:136856"/>
    </reaction>
</comment>
<evidence type="ECO:0000313" key="20">
    <source>
        <dbReference type="EMBL" id="PWN22565.1"/>
    </source>
</evidence>
<reference evidence="20 21" key="1">
    <citation type="journal article" date="2018" name="Mol. Biol. Evol.">
        <title>Broad Genomic Sampling Reveals a Smut Pathogenic Ancestry of the Fungal Clade Ustilaginomycotina.</title>
        <authorList>
            <person name="Kijpornyongpan T."/>
            <person name="Mondo S.J."/>
            <person name="Barry K."/>
            <person name="Sandor L."/>
            <person name="Lee J."/>
            <person name="Lipzen A."/>
            <person name="Pangilinan J."/>
            <person name="LaButti K."/>
            <person name="Hainaut M."/>
            <person name="Henrissat B."/>
            <person name="Grigoriev I.V."/>
            <person name="Spatafora J.W."/>
            <person name="Aime M.C."/>
        </authorList>
    </citation>
    <scope>NUCLEOTIDE SEQUENCE [LARGE SCALE GENOMIC DNA]</scope>
    <source>
        <strain evidence="20 21">MCA 4718</strain>
    </source>
</reference>
<evidence type="ECO:0000256" key="7">
    <source>
        <dbReference type="ARBA" id="ARBA00022679"/>
    </source>
</evidence>
<accession>A0A316UHA5</accession>
<protein>
    <recommendedName>
        <fullName evidence="15">Cysteine synthase 1</fullName>
        <ecNumber evidence="5">2.5.1.47</ecNumber>
    </recommendedName>
    <alternativeName>
        <fullName evidence="16">O-acetylserine (thiol)-lyase 1</fullName>
    </alternativeName>
    <alternativeName>
        <fullName evidence="17">O-acetylserine sulfhydrylase 1</fullName>
    </alternativeName>
    <alternativeName>
        <fullName evidence="18">O-succinylserine sulfhydrylase</fullName>
    </alternativeName>
</protein>
<name>A0A316UHA5_9BASI</name>
<dbReference type="NCBIfam" id="NF007989">
    <property type="entry name" value="PRK10717.1"/>
    <property type="match status" value="1"/>
</dbReference>
<evidence type="ECO:0000259" key="19">
    <source>
        <dbReference type="Pfam" id="PF00291"/>
    </source>
</evidence>
<dbReference type="GO" id="GO:0006535">
    <property type="term" value="P:cysteine biosynthetic process from serine"/>
    <property type="evidence" value="ECO:0007669"/>
    <property type="project" value="InterPro"/>
</dbReference>
<dbReference type="PANTHER" id="PTHR10314">
    <property type="entry name" value="CYSTATHIONINE BETA-SYNTHASE"/>
    <property type="match status" value="1"/>
</dbReference>
<dbReference type="InterPro" id="IPR036052">
    <property type="entry name" value="TrpB-like_PALP_sf"/>
</dbReference>
<keyword evidence="11" id="KW-0198">Cysteine biosynthesis</keyword>
<dbReference type="InterPro" id="IPR001216">
    <property type="entry name" value="P-phosphate_BS"/>
</dbReference>
<evidence type="ECO:0000256" key="5">
    <source>
        <dbReference type="ARBA" id="ARBA00012681"/>
    </source>
</evidence>
<keyword evidence="8" id="KW-0663">Pyridoxal phosphate</keyword>
<dbReference type="RefSeq" id="XP_025349725.1">
    <property type="nucleotide sequence ID" value="XM_025492024.1"/>
</dbReference>
<keyword evidence="10" id="KW-0496">Mitochondrion</keyword>
<evidence type="ECO:0000256" key="3">
    <source>
        <dbReference type="ARBA" id="ARBA00004962"/>
    </source>
</evidence>
<organism evidence="20 21">
    <name type="scientific">Pseudomicrostroma glucosiphilum</name>
    <dbReference type="NCBI Taxonomy" id="1684307"/>
    <lineage>
        <taxon>Eukaryota</taxon>
        <taxon>Fungi</taxon>
        <taxon>Dikarya</taxon>
        <taxon>Basidiomycota</taxon>
        <taxon>Ustilaginomycotina</taxon>
        <taxon>Exobasidiomycetes</taxon>
        <taxon>Microstromatales</taxon>
        <taxon>Microstromatales incertae sedis</taxon>
        <taxon>Pseudomicrostroma</taxon>
    </lineage>
</organism>
<sequence>MSRTLLVRALPNLRTASSSSTASARAISTTAPSMSNAAASATPFSPPKPGTVSGFVGAVGNTPLIRINSLSEKTGAEIYGKAEFMQPGGSVKDRAALWVVKDAEEKGLISPGGTVVEGTAGNTGIGLAHVCRSKGYKCVIYMPNTQSQEKIDLLRMLGAEVYPVPAVAFDNPQNYNHQARRHAESLENAVWTNQFDNTANRQAHIDSTGPEIWAQTNGGQFDGFIAATGTGGTLAGTTRFLKEKSEGRIQCWLADPPGSVLHQYIQQQKLERTGTGSITEGIGQGRLTENLKPEVQDGLIDDSLHVPDADSIRTVYEMLHEEGLYIGASSALNVFAAGEMGKKLGKGKKIVTIICDGAYRYQNRLFSRKWLQEKGLLEAVPKHLEKYIVLP</sequence>
<dbReference type="Gene3D" id="3.40.50.1100">
    <property type="match status" value="2"/>
</dbReference>
<dbReference type="Proteomes" id="UP000245942">
    <property type="component" value="Unassembled WGS sequence"/>
</dbReference>
<evidence type="ECO:0000256" key="14">
    <source>
        <dbReference type="ARBA" id="ARBA00058228"/>
    </source>
</evidence>
<dbReference type="CDD" id="cd01561">
    <property type="entry name" value="CBS_like"/>
    <property type="match status" value="1"/>
</dbReference>
<keyword evidence="6" id="KW-0028">Amino-acid biosynthesis</keyword>
<comment type="similarity">
    <text evidence="4">Belongs to the cysteine synthase/cystathionine beta-synthase family.</text>
</comment>
<dbReference type="Pfam" id="PF00291">
    <property type="entry name" value="PALP"/>
    <property type="match status" value="1"/>
</dbReference>
<dbReference type="FunFam" id="3.40.50.1100:FF:000011">
    <property type="entry name" value="Cysteine synthase (o-acetylserine)"/>
    <property type="match status" value="1"/>
</dbReference>
<dbReference type="GeneID" id="37013758"/>
<dbReference type="GO" id="GO:0004124">
    <property type="term" value="F:cysteine synthase activity"/>
    <property type="evidence" value="ECO:0007669"/>
    <property type="project" value="UniProtKB-EC"/>
</dbReference>
<comment type="subcellular location">
    <subcellularLocation>
        <location evidence="2">Mitochondrion</location>
    </subcellularLocation>
</comment>
<gene>
    <name evidence="20" type="ORF">BCV69DRAFT_281543</name>
</gene>
<evidence type="ECO:0000256" key="13">
    <source>
        <dbReference type="ARBA" id="ARBA00050981"/>
    </source>
</evidence>
<evidence type="ECO:0000256" key="11">
    <source>
        <dbReference type="ARBA" id="ARBA00023192"/>
    </source>
</evidence>
<evidence type="ECO:0000256" key="9">
    <source>
        <dbReference type="ARBA" id="ARBA00022946"/>
    </source>
</evidence>
<dbReference type="STRING" id="1684307.A0A316UHA5"/>
<comment type="catalytic activity">
    <reaction evidence="12">
        <text>O-acetyl-L-serine + hydrogen sulfide = L-cysteine + acetate</text>
        <dbReference type="Rhea" id="RHEA:14829"/>
        <dbReference type="ChEBI" id="CHEBI:29919"/>
        <dbReference type="ChEBI" id="CHEBI:30089"/>
        <dbReference type="ChEBI" id="CHEBI:35235"/>
        <dbReference type="ChEBI" id="CHEBI:58340"/>
        <dbReference type="EC" id="2.5.1.47"/>
    </reaction>
</comment>
<keyword evidence="7" id="KW-0808">Transferase</keyword>
<dbReference type="EC" id="2.5.1.47" evidence="5"/>
<dbReference type="EMBL" id="KZ819323">
    <property type="protein sequence ID" value="PWN22565.1"/>
    <property type="molecule type" value="Genomic_DNA"/>
</dbReference>
<dbReference type="InterPro" id="IPR050214">
    <property type="entry name" value="Cys_Synth/Cystath_Beta-Synth"/>
</dbReference>
<dbReference type="GO" id="GO:0005739">
    <property type="term" value="C:mitochondrion"/>
    <property type="evidence" value="ECO:0007669"/>
    <property type="project" value="UniProtKB-SubCell"/>
</dbReference>
<evidence type="ECO:0000256" key="6">
    <source>
        <dbReference type="ARBA" id="ARBA00022605"/>
    </source>
</evidence>
<comment type="function">
    <text evidence="14">Catalyzes the conversion of O-succinyl-L-serine into cysteine, the last step in the cysteine biosynthesis pathway. Can also use O-acetyl-L-serine.</text>
</comment>
<proteinExistence type="inferred from homology"/>
<dbReference type="InterPro" id="IPR001926">
    <property type="entry name" value="TrpB-like_PALP"/>
</dbReference>
<keyword evidence="21" id="KW-1185">Reference proteome</keyword>
<evidence type="ECO:0000256" key="8">
    <source>
        <dbReference type="ARBA" id="ARBA00022898"/>
    </source>
</evidence>
<evidence type="ECO:0000256" key="4">
    <source>
        <dbReference type="ARBA" id="ARBA00007103"/>
    </source>
</evidence>
<evidence type="ECO:0000256" key="17">
    <source>
        <dbReference type="ARBA" id="ARBA00079147"/>
    </source>
</evidence>
<evidence type="ECO:0000256" key="16">
    <source>
        <dbReference type="ARBA" id="ARBA00078262"/>
    </source>
</evidence>
<evidence type="ECO:0000256" key="1">
    <source>
        <dbReference type="ARBA" id="ARBA00001933"/>
    </source>
</evidence>
<evidence type="ECO:0000256" key="10">
    <source>
        <dbReference type="ARBA" id="ARBA00023128"/>
    </source>
</evidence>
<keyword evidence="9" id="KW-0809">Transit peptide</keyword>
<evidence type="ECO:0000256" key="12">
    <source>
        <dbReference type="ARBA" id="ARBA00047931"/>
    </source>
</evidence>
<dbReference type="SUPFAM" id="SSF53686">
    <property type="entry name" value="Tryptophan synthase beta subunit-like PLP-dependent enzymes"/>
    <property type="match status" value="1"/>
</dbReference>
<comment type="pathway">
    <text evidence="3">Amino-acid biosynthesis; L-cysteine biosynthesis; L-cysteine from L-serine: step 2/2.</text>
</comment>